<gene>
    <name evidence="1" type="ORF">BDV98DRAFT_564723</name>
</gene>
<keyword evidence="2" id="KW-1185">Reference proteome</keyword>
<dbReference type="EMBL" id="ML178820">
    <property type="protein sequence ID" value="TFL03739.1"/>
    <property type="molecule type" value="Genomic_DNA"/>
</dbReference>
<dbReference type="InterPro" id="IPR047142">
    <property type="entry name" value="OryJ/VirC-like"/>
</dbReference>
<sequence>MGDFAGSRLPPVRKVITYHRADGKAAVQSNEALEPQALPLGPGLSEIQVWVTKDFPSTDNNSSDDGGQRQIQDAANFNLVEPTGTNLRFTDLAAGAATPWHRTTSIDYNVLTHGELVLLMEDGSETHLKNPGDTVVQKGTMHAWRNPGRTTARWVSVLQPAVAAVVDGVALKAEIGAMAE</sequence>
<accession>A0A5C3QTX3</accession>
<reference evidence="1 2" key="1">
    <citation type="journal article" date="2019" name="Nat. Ecol. Evol.">
        <title>Megaphylogeny resolves global patterns of mushroom evolution.</title>
        <authorList>
            <person name="Varga T."/>
            <person name="Krizsan K."/>
            <person name="Foldi C."/>
            <person name="Dima B."/>
            <person name="Sanchez-Garcia M."/>
            <person name="Sanchez-Ramirez S."/>
            <person name="Szollosi G.J."/>
            <person name="Szarkandi J.G."/>
            <person name="Papp V."/>
            <person name="Albert L."/>
            <person name="Andreopoulos W."/>
            <person name="Angelini C."/>
            <person name="Antonin V."/>
            <person name="Barry K.W."/>
            <person name="Bougher N.L."/>
            <person name="Buchanan P."/>
            <person name="Buyck B."/>
            <person name="Bense V."/>
            <person name="Catcheside P."/>
            <person name="Chovatia M."/>
            <person name="Cooper J."/>
            <person name="Damon W."/>
            <person name="Desjardin D."/>
            <person name="Finy P."/>
            <person name="Geml J."/>
            <person name="Haridas S."/>
            <person name="Hughes K."/>
            <person name="Justo A."/>
            <person name="Karasinski D."/>
            <person name="Kautmanova I."/>
            <person name="Kiss B."/>
            <person name="Kocsube S."/>
            <person name="Kotiranta H."/>
            <person name="LaButti K.M."/>
            <person name="Lechner B.E."/>
            <person name="Liimatainen K."/>
            <person name="Lipzen A."/>
            <person name="Lukacs Z."/>
            <person name="Mihaltcheva S."/>
            <person name="Morgado L.N."/>
            <person name="Niskanen T."/>
            <person name="Noordeloos M.E."/>
            <person name="Ohm R.A."/>
            <person name="Ortiz-Santana B."/>
            <person name="Ovrebo C."/>
            <person name="Racz N."/>
            <person name="Riley R."/>
            <person name="Savchenko A."/>
            <person name="Shiryaev A."/>
            <person name="Soop K."/>
            <person name="Spirin V."/>
            <person name="Szebenyi C."/>
            <person name="Tomsovsky M."/>
            <person name="Tulloss R.E."/>
            <person name="Uehling J."/>
            <person name="Grigoriev I.V."/>
            <person name="Vagvolgyi C."/>
            <person name="Papp T."/>
            <person name="Martin F.M."/>
            <person name="Miettinen O."/>
            <person name="Hibbett D.S."/>
            <person name="Nagy L.G."/>
        </authorList>
    </citation>
    <scope>NUCLEOTIDE SEQUENCE [LARGE SCALE GENOMIC DNA]</scope>
    <source>
        <strain evidence="1 2">CBS 309.79</strain>
    </source>
</reference>
<evidence type="ECO:0000313" key="1">
    <source>
        <dbReference type="EMBL" id="TFL03739.1"/>
    </source>
</evidence>
<dbReference type="Gene3D" id="2.60.120.10">
    <property type="entry name" value="Jelly Rolls"/>
    <property type="match status" value="1"/>
</dbReference>
<organism evidence="1 2">
    <name type="scientific">Pterulicium gracile</name>
    <dbReference type="NCBI Taxonomy" id="1884261"/>
    <lineage>
        <taxon>Eukaryota</taxon>
        <taxon>Fungi</taxon>
        <taxon>Dikarya</taxon>
        <taxon>Basidiomycota</taxon>
        <taxon>Agaricomycotina</taxon>
        <taxon>Agaricomycetes</taxon>
        <taxon>Agaricomycetidae</taxon>
        <taxon>Agaricales</taxon>
        <taxon>Pleurotineae</taxon>
        <taxon>Pterulaceae</taxon>
        <taxon>Pterulicium</taxon>
    </lineage>
</organism>
<evidence type="ECO:0008006" key="3">
    <source>
        <dbReference type="Google" id="ProtNLM"/>
    </source>
</evidence>
<dbReference type="Gene3D" id="2.20.70.150">
    <property type="match status" value="1"/>
</dbReference>
<dbReference type="InterPro" id="IPR011051">
    <property type="entry name" value="RmlC_Cupin_sf"/>
</dbReference>
<dbReference type="Proteomes" id="UP000305067">
    <property type="component" value="Unassembled WGS sequence"/>
</dbReference>
<dbReference type="PANTHER" id="PTHR36156:SF2">
    <property type="entry name" value="CUPIN TYPE-2 DOMAIN-CONTAINING PROTEIN"/>
    <property type="match status" value="1"/>
</dbReference>
<dbReference type="CDD" id="cd02231">
    <property type="entry name" value="cupin_BLL6423-like"/>
    <property type="match status" value="1"/>
</dbReference>
<dbReference type="STRING" id="1884261.A0A5C3QTX3"/>
<dbReference type="OrthoDB" id="5840532at2759"/>
<dbReference type="InterPro" id="IPR014710">
    <property type="entry name" value="RmlC-like_jellyroll"/>
</dbReference>
<dbReference type="SUPFAM" id="SSF51182">
    <property type="entry name" value="RmlC-like cupins"/>
    <property type="match status" value="1"/>
</dbReference>
<protein>
    <recommendedName>
        <fullName evidence="3">Cupin 2 conserved barrel domain-containing protein</fullName>
    </recommendedName>
</protein>
<evidence type="ECO:0000313" key="2">
    <source>
        <dbReference type="Proteomes" id="UP000305067"/>
    </source>
</evidence>
<dbReference type="PANTHER" id="PTHR36156">
    <property type="entry name" value="SLR2101 PROTEIN"/>
    <property type="match status" value="1"/>
</dbReference>
<name>A0A5C3QTX3_9AGAR</name>
<proteinExistence type="predicted"/>
<dbReference type="AlphaFoldDB" id="A0A5C3QTX3"/>